<dbReference type="InterPro" id="IPR032861">
    <property type="entry name" value="TAXi_N"/>
</dbReference>
<dbReference type="InterPro" id="IPR021109">
    <property type="entry name" value="Peptidase_aspartic_dom_sf"/>
</dbReference>
<comment type="similarity">
    <text evidence="1">Belongs to the peptidase A1 family.</text>
</comment>
<reference evidence="5 6" key="1">
    <citation type="submission" date="2023-10" db="EMBL/GenBank/DDBJ databases">
        <title>Chromosome-scale genome assembly provides insights into flower coloration mechanisms of Canna indica.</title>
        <authorList>
            <person name="Li C."/>
        </authorList>
    </citation>
    <scope>NUCLEOTIDE SEQUENCE [LARGE SCALE GENOMIC DNA]</scope>
    <source>
        <tissue evidence="5">Flower</tissue>
    </source>
</reference>
<feature type="signal peptide" evidence="3">
    <location>
        <begin position="1"/>
        <end position="23"/>
    </location>
</feature>
<dbReference type="Pfam" id="PF14541">
    <property type="entry name" value="TAXi_C"/>
    <property type="match status" value="1"/>
</dbReference>
<dbReference type="PROSITE" id="PS51767">
    <property type="entry name" value="PEPTIDASE_A1"/>
    <property type="match status" value="1"/>
</dbReference>
<dbReference type="Gene3D" id="2.40.70.10">
    <property type="entry name" value="Acid Proteases"/>
    <property type="match status" value="2"/>
</dbReference>
<accession>A0AAQ3K7Z9</accession>
<feature type="active site" evidence="2">
    <location>
        <position position="305"/>
    </location>
</feature>
<evidence type="ECO:0000256" key="2">
    <source>
        <dbReference type="PIRSR" id="PIRSR601461-1"/>
    </source>
</evidence>
<dbReference type="PANTHER" id="PTHR13683:SF839">
    <property type="entry name" value="ASPARTYL PROTEASE AED3-LIKE"/>
    <property type="match status" value="1"/>
</dbReference>
<evidence type="ECO:0000313" key="6">
    <source>
        <dbReference type="Proteomes" id="UP001327560"/>
    </source>
</evidence>
<feature type="domain" description="Peptidase A1" evidence="4">
    <location>
        <begin position="82"/>
        <end position="424"/>
    </location>
</feature>
<keyword evidence="3" id="KW-0732">Signal</keyword>
<evidence type="ECO:0000256" key="1">
    <source>
        <dbReference type="ARBA" id="ARBA00007447"/>
    </source>
</evidence>
<dbReference type="Pfam" id="PF14543">
    <property type="entry name" value="TAXi_N"/>
    <property type="match status" value="1"/>
</dbReference>
<dbReference type="GO" id="GO:0004190">
    <property type="term" value="F:aspartic-type endopeptidase activity"/>
    <property type="evidence" value="ECO:0007669"/>
    <property type="project" value="InterPro"/>
</dbReference>
<dbReference type="InterPro" id="IPR032799">
    <property type="entry name" value="TAXi_C"/>
</dbReference>
<name>A0AAQ3K7Z9_9LILI</name>
<organism evidence="5 6">
    <name type="scientific">Canna indica</name>
    <name type="common">Indian-shot</name>
    <dbReference type="NCBI Taxonomy" id="4628"/>
    <lineage>
        <taxon>Eukaryota</taxon>
        <taxon>Viridiplantae</taxon>
        <taxon>Streptophyta</taxon>
        <taxon>Embryophyta</taxon>
        <taxon>Tracheophyta</taxon>
        <taxon>Spermatophyta</taxon>
        <taxon>Magnoliopsida</taxon>
        <taxon>Liliopsida</taxon>
        <taxon>Zingiberales</taxon>
        <taxon>Cannaceae</taxon>
        <taxon>Canna</taxon>
    </lineage>
</organism>
<dbReference type="EMBL" id="CP136893">
    <property type="protein sequence ID" value="WOL03798.1"/>
    <property type="molecule type" value="Genomic_DNA"/>
</dbReference>
<dbReference type="SUPFAM" id="SSF50630">
    <property type="entry name" value="Acid proteases"/>
    <property type="match status" value="1"/>
</dbReference>
<dbReference type="InterPro" id="IPR033121">
    <property type="entry name" value="PEPTIDASE_A1"/>
</dbReference>
<protein>
    <recommendedName>
        <fullName evidence="4">Peptidase A1 domain-containing protein</fullName>
    </recommendedName>
</protein>
<dbReference type="PANTHER" id="PTHR13683">
    <property type="entry name" value="ASPARTYL PROTEASES"/>
    <property type="match status" value="1"/>
</dbReference>
<feature type="chain" id="PRO_5042886182" description="Peptidase A1 domain-containing protein" evidence="3">
    <location>
        <begin position="24"/>
        <end position="429"/>
    </location>
</feature>
<evidence type="ECO:0000256" key="3">
    <source>
        <dbReference type="SAM" id="SignalP"/>
    </source>
</evidence>
<sequence length="429" mass="45286">MASLYSSLLLLLLLLLLFSIANAADLSIFHAEGHVARLPSSSPLDFILSLAHNDAARLAFLSQKLNSVPVAPGQQVMQSASYVLRAKLGSPGQPLLLALDTSADAAWVACSPCSTCPSSVLFVPTNSSTYAPLPCSSPWCPQFKGRPCAVAAPSPCTYSQPYGRDAAFTAKLSQDTLTLASDVLPHYLFGCVTSVGGSATYLPKQGLLGLGRGSMSLMGQAGSLYRGIFSYCLPSFKSYYFSGSLRLGPLGKLKRVRFTPLLKNPHRPSLYYVNLTAVLVGRVEVPVPPGSFSLDPATGAGTVVDSGTVITRFVAPAYAAIRDEFRRQVSAPRGYTSLGAFDTCFIADDAGAKPAPLVTLRMEDLDLVLPVENTLIHSSATPLACLAMAAAPPNVDAVVNVIASLQQQNLRVVVDAANGRLGFARELCN</sequence>
<proteinExistence type="inferred from homology"/>
<feature type="active site" evidence="2">
    <location>
        <position position="100"/>
    </location>
</feature>
<dbReference type="InterPro" id="IPR001461">
    <property type="entry name" value="Aspartic_peptidase_A1"/>
</dbReference>
<dbReference type="AlphaFoldDB" id="A0AAQ3K7Z9"/>
<dbReference type="GO" id="GO:0006508">
    <property type="term" value="P:proteolysis"/>
    <property type="evidence" value="ECO:0007669"/>
    <property type="project" value="InterPro"/>
</dbReference>
<dbReference type="Proteomes" id="UP001327560">
    <property type="component" value="Chromosome 4"/>
</dbReference>
<keyword evidence="6" id="KW-1185">Reference proteome</keyword>
<evidence type="ECO:0000313" key="5">
    <source>
        <dbReference type="EMBL" id="WOL03798.1"/>
    </source>
</evidence>
<evidence type="ECO:0000259" key="4">
    <source>
        <dbReference type="PROSITE" id="PS51767"/>
    </source>
</evidence>
<gene>
    <name evidence="5" type="ORF">Cni_G12518</name>
</gene>